<dbReference type="Proteomes" id="UP001212097">
    <property type="component" value="Chromosome"/>
</dbReference>
<evidence type="ECO:0000256" key="1">
    <source>
        <dbReference type="SAM" id="Phobius"/>
    </source>
</evidence>
<keyword evidence="1" id="KW-0472">Membrane</keyword>
<reference evidence="3 4" key="1">
    <citation type="submission" date="2023-06" db="EMBL/GenBank/DDBJ databases">
        <title>The Gram-positive Non-spore-bearing Anaerobic Bacilli of Human Feces.</title>
        <authorList>
            <person name="Eggerth A.H."/>
        </authorList>
    </citation>
    <scope>NUCLEOTIDE SEQUENCE [LARGE SCALE GENOMIC DNA]</scope>
    <source>
        <strain evidence="3 4">CBA3108</strain>
    </source>
</reference>
<evidence type="ECO:0008006" key="5">
    <source>
        <dbReference type="Google" id="ProtNLM"/>
    </source>
</evidence>
<proteinExistence type="predicted"/>
<feature type="chain" id="PRO_5047509583" description="Squalene cyclase C-terminal domain-containing protein" evidence="2">
    <location>
        <begin position="27"/>
        <end position="439"/>
    </location>
</feature>
<feature type="signal peptide" evidence="2">
    <location>
        <begin position="1"/>
        <end position="26"/>
    </location>
</feature>
<gene>
    <name evidence="3" type="ORF">O6R08_10385</name>
</gene>
<feature type="transmembrane region" description="Helical" evidence="1">
    <location>
        <begin position="407"/>
        <end position="430"/>
    </location>
</feature>
<protein>
    <recommendedName>
        <fullName evidence="5">Squalene cyclase C-terminal domain-containing protein</fullName>
    </recommendedName>
</protein>
<keyword evidence="1" id="KW-1133">Transmembrane helix</keyword>
<organism evidence="3 4">
    <name type="scientific">Cutibacterium equinum</name>
    <dbReference type="NCBI Taxonomy" id="3016342"/>
    <lineage>
        <taxon>Bacteria</taxon>
        <taxon>Bacillati</taxon>
        <taxon>Actinomycetota</taxon>
        <taxon>Actinomycetes</taxon>
        <taxon>Propionibacteriales</taxon>
        <taxon>Propionibacteriaceae</taxon>
        <taxon>Cutibacterium</taxon>
    </lineage>
</organism>
<evidence type="ECO:0000313" key="4">
    <source>
        <dbReference type="Proteomes" id="UP001212097"/>
    </source>
</evidence>
<sequence>MVKRILATLFALVACWSVVCPSPAWADGDDSRLWLEQARPGTTLNENIDIALGLVAAGSSRQVVDQQLAIVAFLYAATGKPGNLEVAKLTVLSHALNKPTDQWLGAKLPALASEPASGQFESPFGLEIHTQSWGIMAKIATGQPFDAEAKYLVSRQCPDGSMVADPSHQNCHGGANKAAQALALNALAWAQSVAPNYGSALTKLTQWHQVELGRAGLPGSGLAYAAGALAYSGEKALSSQAVQQLAALKLTTWQPGAMGGQTKDLADDLVKQQLYPSPSATAEMIIGLHATSIPQLHYRPTTASKPSPKMVVATPVVASGSPIAVLGTGLKPNTSYELKTSSPTSALETRTTDATGSAKFNPKITLNPGQYRLSLGTLIDHIEVTGQASDPYTDTEDTSALLRPPTLSWPTLGSILAAIMAFMVAASLHMSRRNHDDRK</sequence>
<dbReference type="EMBL" id="CP115668">
    <property type="protein sequence ID" value="WCC79852.1"/>
    <property type="molecule type" value="Genomic_DNA"/>
</dbReference>
<dbReference type="RefSeq" id="WP_271418037.1">
    <property type="nucleotide sequence ID" value="NZ_CP115668.1"/>
</dbReference>
<dbReference type="PROSITE" id="PS51257">
    <property type="entry name" value="PROKAR_LIPOPROTEIN"/>
    <property type="match status" value="1"/>
</dbReference>
<dbReference type="InterPro" id="IPR008930">
    <property type="entry name" value="Terpenoid_cyclase/PrenylTrfase"/>
</dbReference>
<name>A0ABY7QXT0_9ACTN</name>
<keyword evidence="1" id="KW-0812">Transmembrane</keyword>
<dbReference type="SUPFAM" id="SSF48239">
    <property type="entry name" value="Terpenoid cyclases/Protein prenyltransferases"/>
    <property type="match status" value="1"/>
</dbReference>
<keyword evidence="4" id="KW-1185">Reference proteome</keyword>
<evidence type="ECO:0000256" key="2">
    <source>
        <dbReference type="SAM" id="SignalP"/>
    </source>
</evidence>
<accession>A0ABY7QXT0</accession>
<keyword evidence="2" id="KW-0732">Signal</keyword>
<evidence type="ECO:0000313" key="3">
    <source>
        <dbReference type="EMBL" id="WCC79852.1"/>
    </source>
</evidence>